<keyword evidence="4" id="KW-1185">Reference proteome</keyword>
<protein>
    <submittedName>
        <fullName evidence="3">Uncharacterized protein</fullName>
    </submittedName>
</protein>
<evidence type="ECO:0000313" key="4">
    <source>
        <dbReference type="Proteomes" id="UP000568022"/>
    </source>
</evidence>
<feature type="compositionally biased region" description="Basic and acidic residues" evidence="2">
    <location>
        <begin position="423"/>
        <end position="457"/>
    </location>
</feature>
<proteinExistence type="predicted"/>
<dbReference type="AlphaFoldDB" id="A0A7W8FBM6"/>
<comment type="caution">
    <text evidence="3">The sequence shown here is derived from an EMBL/GenBank/DDBJ whole genome shotgun (WGS) entry which is preliminary data.</text>
</comment>
<sequence>MSTTRRTSKRKRLAARAENDAMRTARRDSLAVLLSRAERGRPISPDEAALLRAAVEAEIRESDAARTSERGQQRAMNRYRQRVEAAEAAIVEAEDERDRARAEVAQWRATYGPDALATYRAALDRAEEAEQRAEEAAHHISILHAVDEGRAHGARRIMDERDTWQHRAERAEQDRAALAAALQASRAEQQHVEAADTAALNLANSTITGWKQRALDAEEQLTAYRSVLGPRPLDRIREAEEQAATQLNRARMWRAKAIETDDRADRYRTAWQSARQRARKATRRADQAEELQQAAHQCSNDAETARAEAVRRAELAERSAKAWEATARRYAASMDDARHKADRYRLAWLAARRDRKADRAAMAAELPAVQAADRIRQYVEGVREDLRRLLDGTPPTYGAPWDPRPEVITDRATIRAALDEPDEQPKPTECEAPWHTHVETRPEPECRRSNADQEPTR</sequence>
<feature type="region of interest" description="Disordered" evidence="2">
    <location>
        <begin position="1"/>
        <end position="22"/>
    </location>
</feature>
<evidence type="ECO:0000256" key="1">
    <source>
        <dbReference type="SAM" id="Coils"/>
    </source>
</evidence>
<dbReference type="Proteomes" id="UP000568022">
    <property type="component" value="Unassembled WGS sequence"/>
</dbReference>
<feature type="coiled-coil region" evidence="1">
    <location>
        <begin position="69"/>
        <end position="188"/>
    </location>
</feature>
<evidence type="ECO:0000313" key="3">
    <source>
        <dbReference type="EMBL" id="MBB5128464.1"/>
    </source>
</evidence>
<evidence type="ECO:0000256" key="2">
    <source>
        <dbReference type="SAM" id="MobiDB-lite"/>
    </source>
</evidence>
<accession>A0A7W8FBM6</accession>
<keyword evidence="1" id="KW-0175">Coiled coil</keyword>
<feature type="region of interest" description="Disordered" evidence="2">
    <location>
        <begin position="417"/>
        <end position="457"/>
    </location>
</feature>
<feature type="coiled-coil region" evidence="1">
    <location>
        <begin position="236"/>
        <end position="308"/>
    </location>
</feature>
<reference evidence="3 4" key="1">
    <citation type="submission" date="2020-08" db="EMBL/GenBank/DDBJ databases">
        <title>Genomic Encyclopedia of Type Strains, Phase III (KMG-III): the genomes of soil and plant-associated and newly described type strains.</title>
        <authorList>
            <person name="Whitman W."/>
        </authorList>
    </citation>
    <scope>NUCLEOTIDE SEQUENCE [LARGE SCALE GENOMIC DNA]</scope>
    <source>
        <strain evidence="3 4">CECT 3226</strain>
    </source>
</reference>
<feature type="compositionally biased region" description="Basic residues" evidence="2">
    <location>
        <begin position="1"/>
        <end position="14"/>
    </location>
</feature>
<organism evidence="3 4">
    <name type="scientific">Streptomyces griseoloalbus</name>
    <dbReference type="NCBI Taxonomy" id="67303"/>
    <lineage>
        <taxon>Bacteria</taxon>
        <taxon>Bacillati</taxon>
        <taxon>Actinomycetota</taxon>
        <taxon>Actinomycetes</taxon>
        <taxon>Kitasatosporales</taxon>
        <taxon>Streptomycetaceae</taxon>
        <taxon>Streptomyces</taxon>
    </lineage>
</organism>
<gene>
    <name evidence="3" type="ORF">FHS32_005239</name>
</gene>
<name>A0A7W8FBM6_9ACTN</name>
<dbReference type="EMBL" id="JACHJE010000013">
    <property type="protein sequence ID" value="MBB5128464.1"/>
    <property type="molecule type" value="Genomic_DNA"/>
</dbReference>